<dbReference type="InterPro" id="IPR023753">
    <property type="entry name" value="FAD/NAD-binding_dom"/>
</dbReference>
<dbReference type="EMBL" id="JBDLBR010000001">
    <property type="protein sequence ID" value="MEN7536150.1"/>
    <property type="molecule type" value="Genomic_DNA"/>
</dbReference>
<evidence type="ECO:0000313" key="2">
    <source>
        <dbReference type="EMBL" id="MEN7536150.1"/>
    </source>
</evidence>
<protein>
    <submittedName>
        <fullName evidence="2">FAD/NAD(P)-binding oxidoreductase</fullName>
        <ecNumber evidence="2">1.-.-.-</ecNumber>
    </submittedName>
</protein>
<dbReference type="InterPro" id="IPR036188">
    <property type="entry name" value="FAD/NAD-bd_sf"/>
</dbReference>
<keyword evidence="3" id="KW-1185">Reference proteome</keyword>
<dbReference type="Proteomes" id="UP001484535">
    <property type="component" value="Unassembled WGS sequence"/>
</dbReference>
<evidence type="ECO:0000259" key="1">
    <source>
        <dbReference type="Pfam" id="PF07992"/>
    </source>
</evidence>
<dbReference type="PANTHER" id="PTHR10632:SF2">
    <property type="entry name" value="SULFIDE:QUINONE OXIDOREDUCTASE, MITOCHONDRIAL"/>
    <property type="match status" value="1"/>
</dbReference>
<dbReference type="PANTHER" id="PTHR10632">
    <property type="entry name" value="SULFIDE:QUINONE OXIDOREDUCTASE"/>
    <property type="match status" value="1"/>
</dbReference>
<proteinExistence type="predicted"/>
<sequence>MPSPHIHDVVIVGGGSAGISTASSLLKRRGLDIAIVEPSTDHYYQPGWTMVGGGVFDVAVTRRDMAGVIPKGVTWVQQAATSFQPEYNQVTLADGTTLAYRQLVVCPGIRLAWEKIAGLSETLGKNGVTSNYRYELAPYTWDLVRNLKSGRAIFSQPPMPIKCAGAPQKAMYLSCDQWLDEGVLGDIEVEFRNAGAVLFGVEAYVPALMDYVERYDIQLKLGSNLIAVDGPARKATFATAGGELTREFDMLHVVPPQVAPDFVAQSPLAAENGFVDVDQFTLRHNRYENVWGLGDAGSMPNAKTAAAARKQAPIVAVNLLAVLDGKEPVSDYDGYGSCPLTVERGKIVLAEFGYGGKLLPSFPTWLIDGTKPARLSWLLKSEALPWIYWNGMLKGHEWLVKPAPRA</sequence>
<name>A0ABV0CWN8_9SPHN</name>
<dbReference type="GO" id="GO:0016491">
    <property type="term" value="F:oxidoreductase activity"/>
    <property type="evidence" value="ECO:0007669"/>
    <property type="project" value="UniProtKB-KW"/>
</dbReference>
<dbReference type="SUPFAM" id="SSF51905">
    <property type="entry name" value="FAD/NAD(P)-binding domain"/>
    <property type="match status" value="1"/>
</dbReference>
<organism evidence="2 3">
    <name type="scientific">Aurantiacibacter flavus</name>
    <dbReference type="NCBI Taxonomy" id="3145232"/>
    <lineage>
        <taxon>Bacteria</taxon>
        <taxon>Pseudomonadati</taxon>
        <taxon>Pseudomonadota</taxon>
        <taxon>Alphaproteobacteria</taxon>
        <taxon>Sphingomonadales</taxon>
        <taxon>Erythrobacteraceae</taxon>
        <taxon>Aurantiacibacter</taxon>
    </lineage>
</organism>
<comment type="caution">
    <text evidence="2">The sequence shown here is derived from an EMBL/GenBank/DDBJ whole genome shotgun (WGS) entry which is preliminary data.</text>
</comment>
<accession>A0ABV0CWN8</accession>
<evidence type="ECO:0000313" key="3">
    <source>
        <dbReference type="Proteomes" id="UP001484535"/>
    </source>
</evidence>
<keyword evidence="2" id="KW-0560">Oxidoreductase</keyword>
<dbReference type="EC" id="1.-.-.-" evidence="2"/>
<dbReference type="RefSeq" id="WP_346783602.1">
    <property type="nucleotide sequence ID" value="NZ_JBDLBR010000001.1"/>
</dbReference>
<dbReference type="Gene3D" id="3.50.50.60">
    <property type="entry name" value="FAD/NAD(P)-binding domain"/>
    <property type="match status" value="2"/>
</dbReference>
<feature type="domain" description="FAD/NAD(P)-binding" evidence="1">
    <location>
        <begin position="7"/>
        <end position="128"/>
    </location>
</feature>
<dbReference type="InterPro" id="IPR015904">
    <property type="entry name" value="Sulphide_quinone_reductase"/>
</dbReference>
<dbReference type="Pfam" id="PF07992">
    <property type="entry name" value="Pyr_redox_2"/>
    <property type="match status" value="1"/>
</dbReference>
<gene>
    <name evidence="2" type="ORF">ABDJ38_03055</name>
</gene>
<reference evidence="2 3" key="1">
    <citation type="submission" date="2024-05" db="EMBL/GenBank/DDBJ databases">
        <authorList>
            <person name="Park S."/>
        </authorList>
    </citation>
    <scope>NUCLEOTIDE SEQUENCE [LARGE SCALE GENOMIC DNA]</scope>
    <source>
        <strain evidence="2 3">DGU5</strain>
    </source>
</reference>